<reference evidence="7 8" key="1">
    <citation type="submission" date="2019-12" db="EMBL/GenBank/DDBJ databases">
        <authorList>
            <person name="Yuan C.-G."/>
        </authorList>
    </citation>
    <scope>NUCLEOTIDE SEQUENCE [LARGE SCALE GENOMIC DNA]</scope>
    <source>
        <strain evidence="7 8">KCTC 23863</strain>
    </source>
</reference>
<dbReference type="FunFam" id="3.40.50.300:FF:000016">
    <property type="entry name" value="Oligopeptide ABC transporter ATP-binding component"/>
    <property type="match status" value="1"/>
</dbReference>
<dbReference type="RefSeq" id="WP_160884757.1">
    <property type="nucleotide sequence ID" value="NZ_WURB01000007.1"/>
</dbReference>
<dbReference type="InterPro" id="IPR027417">
    <property type="entry name" value="P-loop_NTPase"/>
</dbReference>
<dbReference type="PROSITE" id="PS50893">
    <property type="entry name" value="ABC_TRANSPORTER_2"/>
    <property type="match status" value="1"/>
</dbReference>
<dbReference type="NCBIfam" id="TIGR01727">
    <property type="entry name" value="oligo_HPY"/>
    <property type="match status" value="1"/>
</dbReference>
<dbReference type="GO" id="GO:0015833">
    <property type="term" value="P:peptide transport"/>
    <property type="evidence" value="ECO:0007669"/>
    <property type="project" value="InterPro"/>
</dbReference>
<protein>
    <submittedName>
        <fullName evidence="7">ATP-binding cassette domain-containing protein</fullName>
    </submittedName>
</protein>
<dbReference type="SMART" id="SM00382">
    <property type="entry name" value="AAA"/>
    <property type="match status" value="1"/>
</dbReference>
<dbReference type="AlphaFoldDB" id="A0A7X3MS11"/>
<comment type="subcellular location">
    <subcellularLocation>
        <location evidence="1">Cell inner membrane</location>
        <topology evidence="1">Peripheral membrane protein</topology>
    </subcellularLocation>
</comment>
<dbReference type="InterPro" id="IPR050319">
    <property type="entry name" value="ABC_transp_ATP-bind"/>
</dbReference>
<comment type="caution">
    <text evidence="7">The sequence shown here is derived from an EMBL/GenBank/DDBJ whole genome shotgun (WGS) entry which is preliminary data.</text>
</comment>
<keyword evidence="8" id="KW-1185">Reference proteome</keyword>
<evidence type="ECO:0000259" key="6">
    <source>
        <dbReference type="PROSITE" id="PS50893"/>
    </source>
</evidence>
<keyword evidence="4" id="KW-0547">Nucleotide-binding</keyword>
<dbReference type="PANTHER" id="PTHR43776:SF7">
    <property type="entry name" value="D,D-DIPEPTIDE TRANSPORT ATP-BINDING PROTEIN DDPF-RELATED"/>
    <property type="match status" value="1"/>
</dbReference>
<evidence type="ECO:0000256" key="3">
    <source>
        <dbReference type="ARBA" id="ARBA00022448"/>
    </source>
</evidence>
<dbReference type="Pfam" id="PF00005">
    <property type="entry name" value="ABC_tran"/>
    <property type="match status" value="1"/>
</dbReference>
<organism evidence="7 8">
    <name type="scientific">Microvirga makkahensis</name>
    <dbReference type="NCBI Taxonomy" id="1128670"/>
    <lineage>
        <taxon>Bacteria</taxon>
        <taxon>Pseudomonadati</taxon>
        <taxon>Pseudomonadota</taxon>
        <taxon>Alphaproteobacteria</taxon>
        <taxon>Hyphomicrobiales</taxon>
        <taxon>Methylobacteriaceae</taxon>
        <taxon>Microvirga</taxon>
    </lineage>
</organism>
<keyword evidence="3" id="KW-0813">Transport</keyword>
<dbReference type="InterPro" id="IPR003593">
    <property type="entry name" value="AAA+_ATPase"/>
</dbReference>
<proteinExistence type="inferred from homology"/>
<dbReference type="GO" id="GO:0016887">
    <property type="term" value="F:ATP hydrolysis activity"/>
    <property type="evidence" value="ECO:0007669"/>
    <property type="project" value="InterPro"/>
</dbReference>
<reference evidence="7 8" key="2">
    <citation type="submission" date="2020-01" db="EMBL/GenBank/DDBJ databases">
        <title>Microvirga sp. nov., an arsenate reduction bacterium isolated from Tibet hotspring sediments.</title>
        <authorList>
            <person name="Xian W.-D."/>
            <person name="Li W.-J."/>
        </authorList>
    </citation>
    <scope>NUCLEOTIDE SEQUENCE [LARGE SCALE GENOMIC DNA]</scope>
    <source>
        <strain evidence="7 8">KCTC 23863</strain>
    </source>
</reference>
<dbReference type="SUPFAM" id="SSF52540">
    <property type="entry name" value="P-loop containing nucleoside triphosphate hydrolases"/>
    <property type="match status" value="1"/>
</dbReference>
<accession>A0A7X3MS11</accession>
<dbReference type="Pfam" id="PF08352">
    <property type="entry name" value="oligo_HPY"/>
    <property type="match status" value="1"/>
</dbReference>
<sequence>MTFETVIEARGVTKVFSTQRGLFRRRSVGARAVDGLNLTVRSGETLGLVGESGCGKSTTGRLLLRLIEPTAGSVLFNGRDLTELSTGELRSSRRQMQIIFQDPYGSLNPRMTIGDAIAEAYIIHGIGDRASRQRWVLEMLDLVRLPRSAVTRYPHEFSGGQRQRVGIARALALKPNFVVCDEAVSALDVSVQAQIINLLQDLQNELKLTYLFISHNLSVVRHISDRVAVMYLGRIVEIADVDALFTRPAHPYTQALLSAIPRSHPDEPRHRHPLTGDLPSALAIPKGCRFASRCPFVQNRCRTFDPPLDPTPDHSLVACHRAADGTLPAYSLNS</sequence>
<name>A0A7X3MS11_9HYPH</name>
<dbReference type="EMBL" id="WURB01000007">
    <property type="protein sequence ID" value="MXQ12174.1"/>
    <property type="molecule type" value="Genomic_DNA"/>
</dbReference>
<dbReference type="Proteomes" id="UP000436483">
    <property type="component" value="Unassembled WGS sequence"/>
</dbReference>
<dbReference type="GO" id="GO:0055085">
    <property type="term" value="P:transmembrane transport"/>
    <property type="evidence" value="ECO:0007669"/>
    <property type="project" value="UniProtKB-ARBA"/>
</dbReference>
<gene>
    <name evidence="7" type="ORF">GR328_11980</name>
</gene>
<dbReference type="PANTHER" id="PTHR43776">
    <property type="entry name" value="TRANSPORT ATP-BINDING PROTEIN"/>
    <property type="match status" value="1"/>
</dbReference>
<dbReference type="CDD" id="cd03257">
    <property type="entry name" value="ABC_NikE_OppD_transporters"/>
    <property type="match status" value="1"/>
</dbReference>
<evidence type="ECO:0000256" key="5">
    <source>
        <dbReference type="ARBA" id="ARBA00022840"/>
    </source>
</evidence>
<dbReference type="Gene3D" id="3.40.50.300">
    <property type="entry name" value="P-loop containing nucleotide triphosphate hydrolases"/>
    <property type="match status" value="1"/>
</dbReference>
<evidence type="ECO:0000313" key="7">
    <source>
        <dbReference type="EMBL" id="MXQ12174.1"/>
    </source>
</evidence>
<keyword evidence="5 7" id="KW-0067">ATP-binding</keyword>
<dbReference type="GO" id="GO:0005524">
    <property type="term" value="F:ATP binding"/>
    <property type="evidence" value="ECO:0007669"/>
    <property type="project" value="UniProtKB-KW"/>
</dbReference>
<feature type="domain" description="ABC transporter" evidence="6">
    <location>
        <begin position="7"/>
        <end position="257"/>
    </location>
</feature>
<comment type="similarity">
    <text evidence="2">Belongs to the ABC transporter superfamily.</text>
</comment>
<dbReference type="OrthoDB" id="7328866at2"/>
<dbReference type="InterPro" id="IPR003439">
    <property type="entry name" value="ABC_transporter-like_ATP-bd"/>
</dbReference>
<dbReference type="InterPro" id="IPR013563">
    <property type="entry name" value="Oligopep_ABC_C"/>
</dbReference>
<evidence type="ECO:0000313" key="8">
    <source>
        <dbReference type="Proteomes" id="UP000436483"/>
    </source>
</evidence>
<dbReference type="InterPro" id="IPR017871">
    <property type="entry name" value="ABC_transporter-like_CS"/>
</dbReference>
<evidence type="ECO:0000256" key="2">
    <source>
        <dbReference type="ARBA" id="ARBA00005417"/>
    </source>
</evidence>
<evidence type="ECO:0000256" key="1">
    <source>
        <dbReference type="ARBA" id="ARBA00004417"/>
    </source>
</evidence>
<evidence type="ECO:0000256" key="4">
    <source>
        <dbReference type="ARBA" id="ARBA00022741"/>
    </source>
</evidence>
<dbReference type="GO" id="GO:0005886">
    <property type="term" value="C:plasma membrane"/>
    <property type="evidence" value="ECO:0007669"/>
    <property type="project" value="UniProtKB-SubCell"/>
</dbReference>
<dbReference type="PROSITE" id="PS00211">
    <property type="entry name" value="ABC_TRANSPORTER_1"/>
    <property type="match status" value="1"/>
</dbReference>